<reference evidence="1 2" key="1">
    <citation type="submission" date="2014-06" db="EMBL/GenBank/DDBJ databases">
        <authorList>
            <person name="Swart Estienne"/>
        </authorList>
    </citation>
    <scope>NUCLEOTIDE SEQUENCE [LARGE SCALE GENOMIC DNA]</scope>
    <source>
        <strain evidence="1 2">130c</strain>
    </source>
</reference>
<dbReference type="InParanoid" id="A0A078B9D7"/>
<sequence length="119" mass="13742">MTVFSFDKGKQFDNKFETIEFINDEPLLVDKNESLMGSYDVKGISVGADRSLWALNYNKRSGELNDYYFQLIKLDPLFQQQHVLDGIYGYKIAVFNEMSIAVLDLRGKIRISNDGFLQQ</sequence>
<dbReference type="Proteomes" id="UP000039865">
    <property type="component" value="Unassembled WGS sequence"/>
</dbReference>
<gene>
    <name evidence="1" type="primary">Contig15421.g16436</name>
    <name evidence="1" type="ORF">STYLEM_20157</name>
</gene>
<proteinExistence type="predicted"/>
<evidence type="ECO:0000313" key="1">
    <source>
        <dbReference type="EMBL" id="CDW91009.1"/>
    </source>
</evidence>
<dbReference type="EMBL" id="CCKQ01019004">
    <property type="protein sequence ID" value="CDW91009.1"/>
    <property type="molecule type" value="Genomic_DNA"/>
</dbReference>
<organism evidence="1 2">
    <name type="scientific">Stylonychia lemnae</name>
    <name type="common">Ciliate</name>
    <dbReference type="NCBI Taxonomy" id="5949"/>
    <lineage>
        <taxon>Eukaryota</taxon>
        <taxon>Sar</taxon>
        <taxon>Alveolata</taxon>
        <taxon>Ciliophora</taxon>
        <taxon>Intramacronucleata</taxon>
        <taxon>Spirotrichea</taxon>
        <taxon>Stichotrichia</taxon>
        <taxon>Sporadotrichida</taxon>
        <taxon>Oxytrichidae</taxon>
        <taxon>Stylonychinae</taxon>
        <taxon>Stylonychia</taxon>
    </lineage>
</organism>
<accession>A0A078B9D7</accession>
<dbReference type="AlphaFoldDB" id="A0A078B9D7"/>
<name>A0A078B9D7_STYLE</name>
<evidence type="ECO:0000313" key="2">
    <source>
        <dbReference type="Proteomes" id="UP000039865"/>
    </source>
</evidence>
<keyword evidence="2" id="KW-1185">Reference proteome</keyword>
<protein>
    <submittedName>
        <fullName evidence="1">Uncharacterized protein</fullName>
    </submittedName>
</protein>